<evidence type="ECO:0000313" key="6">
    <source>
        <dbReference type="Proteomes" id="UP000799779"/>
    </source>
</evidence>
<protein>
    <submittedName>
        <fullName evidence="5">Short-chain dehydrogenase</fullName>
    </submittedName>
</protein>
<dbReference type="GO" id="GO:0016491">
    <property type="term" value="F:oxidoreductase activity"/>
    <property type="evidence" value="ECO:0007669"/>
    <property type="project" value="UniProtKB-KW"/>
</dbReference>
<reference evidence="5" key="1">
    <citation type="journal article" date="2020" name="Stud. Mycol.">
        <title>101 Dothideomycetes genomes: a test case for predicting lifestyles and emergence of pathogens.</title>
        <authorList>
            <person name="Haridas S."/>
            <person name="Albert R."/>
            <person name="Binder M."/>
            <person name="Bloem J."/>
            <person name="Labutti K."/>
            <person name="Salamov A."/>
            <person name="Andreopoulos B."/>
            <person name="Baker S."/>
            <person name="Barry K."/>
            <person name="Bills G."/>
            <person name="Bluhm B."/>
            <person name="Cannon C."/>
            <person name="Castanera R."/>
            <person name="Culley D."/>
            <person name="Daum C."/>
            <person name="Ezra D."/>
            <person name="Gonzalez J."/>
            <person name="Henrissat B."/>
            <person name="Kuo A."/>
            <person name="Liang C."/>
            <person name="Lipzen A."/>
            <person name="Lutzoni F."/>
            <person name="Magnuson J."/>
            <person name="Mondo S."/>
            <person name="Nolan M."/>
            <person name="Ohm R."/>
            <person name="Pangilinan J."/>
            <person name="Park H.-J."/>
            <person name="Ramirez L."/>
            <person name="Alfaro M."/>
            <person name="Sun H."/>
            <person name="Tritt A."/>
            <person name="Yoshinaga Y."/>
            <person name="Zwiers L.-H."/>
            <person name="Turgeon B."/>
            <person name="Goodwin S."/>
            <person name="Spatafora J."/>
            <person name="Crous P."/>
            <person name="Grigoriev I."/>
        </authorList>
    </citation>
    <scope>NUCLEOTIDE SEQUENCE</scope>
    <source>
        <strain evidence="5">CBS 123094</strain>
    </source>
</reference>
<dbReference type="PANTHER" id="PTHR24320:SF283">
    <property type="entry name" value="RETINOL DEHYDROGENASE 11"/>
    <property type="match status" value="1"/>
</dbReference>
<comment type="similarity">
    <text evidence="1 4">Belongs to the short-chain dehydrogenases/reductases (SDR) family.</text>
</comment>
<keyword evidence="2" id="KW-0521">NADP</keyword>
<dbReference type="PRINTS" id="PR00081">
    <property type="entry name" value="GDHRDH"/>
</dbReference>
<dbReference type="SUPFAM" id="SSF51735">
    <property type="entry name" value="NAD(P)-binding Rossmann-fold domains"/>
    <property type="match status" value="1"/>
</dbReference>
<evidence type="ECO:0000256" key="3">
    <source>
        <dbReference type="ARBA" id="ARBA00023002"/>
    </source>
</evidence>
<evidence type="ECO:0000256" key="1">
    <source>
        <dbReference type="ARBA" id="ARBA00006484"/>
    </source>
</evidence>
<dbReference type="InterPro" id="IPR020904">
    <property type="entry name" value="Sc_DH/Rdtase_CS"/>
</dbReference>
<dbReference type="EMBL" id="ML977591">
    <property type="protein sequence ID" value="KAF2000109.1"/>
    <property type="molecule type" value="Genomic_DNA"/>
</dbReference>
<evidence type="ECO:0000256" key="4">
    <source>
        <dbReference type="RuleBase" id="RU000363"/>
    </source>
</evidence>
<dbReference type="AlphaFoldDB" id="A0A6A5WH47"/>
<dbReference type="OrthoDB" id="191139at2759"/>
<gene>
    <name evidence="5" type="ORF">P154DRAFT_492692</name>
</gene>
<proteinExistence type="inferred from homology"/>
<organism evidence="5 6">
    <name type="scientific">Amniculicola lignicola CBS 123094</name>
    <dbReference type="NCBI Taxonomy" id="1392246"/>
    <lineage>
        <taxon>Eukaryota</taxon>
        <taxon>Fungi</taxon>
        <taxon>Dikarya</taxon>
        <taxon>Ascomycota</taxon>
        <taxon>Pezizomycotina</taxon>
        <taxon>Dothideomycetes</taxon>
        <taxon>Pleosporomycetidae</taxon>
        <taxon>Pleosporales</taxon>
        <taxon>Amniculicolaceae</taxon>
        <taxon>Amniculicola</taxon>
    </lineage>
</organism>
<dbReference type="Proteomes" id="UP000799779">
    <property type="component" value="Unassembled WGS sequence"/>
</dbReference>
<dbReference type="PANTHER" id="PTHR24320">
    <property type="entry name" value="RETINOL DEHYDROGENASE"/>
    <property type="match status" value="1"/>
</dbReference>
<sequence>MANPNFGALTTADEVADYYKEQIKGKTIIVTGVSVGGLGLYTAQVLAVHSPSLIILAARSQSSLKAAQEALQKTSPNCETKLLTLDLSSIGKVREAAKEVISWTDVPKIDIVINNAAIMATPWSKSEDGIEQQFATNHIGTFLFTNLIMSKVIAAKGRVVNVSSAGHKYGPVRFDDINFKDGAEYDPDTAYGQSKTAGILYTLSLASKLKDKGVTTFSLHPGAIMTNLGRHVPMEVWVEKGFMNADGTQNKDCNVSFKTVPQGAATTVTAALDPNIKDRSGAYLVDCRVDRQGDGFEQALAPYAVDEENAKKLWDLSEELVGEKFDF</sequence>
<dbReference type="Gene3D" id="3.40.50.720">
    <property type="entry name" value="NAD(P)-binding Rossmann-like Domain"/>
    <property type="match status" value="1"/>
</dbReference>
<dbReference type="PRINTS" id="PR00080">
    <property type="entry name" value="SDRFAMILY"/>
</dbReference>
<evidence type="ECO:0000256" key="2">
    <source>
        <dbReference type="ARBA" id="ARBA00022857"/>
    </source>
</evidence>
<dbReference type="InterPro" id="IPR036291">
    <property type="entry name" value="NAD(P)-bd_dom_sf"/>
</dbReference>
<name>A0A6A5WH47_9PLEO</name>
<dbReference type="PROSITE" id="PS00061">
    <property type="entry name" value="ADH_SHORT"/>
    <property type="match status" value="1"/>
</dbReference>
<dbReference type="Pfam" id="PF00106">
    <property type="entry name" value="adh_short"/>
    <property type="match status" value="1"/>
</dbReference>
<accession>A0A6A5WH47</accession>
<evidence type="ECO:0000313" key="5">
    <source>
        <dbReference type="EMBL" id="KAF2000109.1"/>
    </source>
</evidence>
<keyword evidence="6" id="KW-1185">Reference proteome</keyword>
<dbReference type="InterPro" id="IPR002347">
    <property type="entry name" value="SDR_fam"/>
</dbReference>
<keyword evidence="3" id="KW-0560">Oxidoreductase</keyword>